<evidence type="ECO:0000313" key="3">
    <source>
        <dbReference type="Proteomes" id="UP001500620"/>
    </source>
</evidence>
<evidence type="ECO:0000313" key="2">
    <source>
        <dbReference type="EMBL" id="GAA4260465.1"/>
    </source>
</evidence>
<reference evidence="3" key="1">
    <citation type="journal article" date="2019" name="Int. J. Syst. Evol. Microbiol.">
        <title>The Global Catalogue of Microorganisms (GCM) 10K type strain sequencing project: providing services to taxonomists for standard genome sequencing and annotation.</title>
        <authorList>
            <consortium name="The Broad Institute Genomics Platform"/>
            <consortium name="The Broad Institute Genome Sequencing Center for Infectious Disease"/>
            <person name="Wu L."/>
            <person name="Ma J."/>
        </authorList>
    </citation>
    <scope>NUCLEOTIDE SEQUENCE [LARGE SCALE GENOMIC DNA]</scope>
    <source>
        <strain evidence="3">JCM 17441</strain>
    </source>
</reference>
<comment type="caution">
    <text evidence="2">The sequence shown here is derived from an EMBL/GenBank/DDBJ whole genome shotgun (WGS) entry which is preliminary data.</text>
</comment>
<evidence type="ECO:0000256" key="1">
    <source>
        <dbReference type="SAM" id="MobiDB-lite"/>
    </source>
</evidence>
<organism evidence="2 3">
    <name type="scientific">Dactylosporangium darangshiense</name>
    <dbReference type="NCBI Taxonomy" id="579108"/>
    <lineage>
        <taxon>Bacteria</taxon>
        <taxon>Bacillati</taxon>
        <taxon>Actinomycetota</taxon>
        <taxon>Actinomycetes</taxon>
        <taxon>Micromonosporales</taxon>
        <taxon>Micromonosporaceae</taxon>
        <taxon>Dactylosporangium</taxon>
    </lineage>
</organism>
<keyword evidence="3" id="KW-1185">Reference proteome</keyword>
<feature type="region of interest" description="Disordered" evidence="1">
    <location>
        <begin position="61"/>
        <end position="96"/>
    </location>
</feature>
<accession>A0ABP8DNL1</accession>
<gene>
    <name evidence="2" type="ORF">GCM10022255_089230</name>
</gene>
<dbReference type="Proteomes" id="UP001500620">
    <property type="component" value="Unassembled WGS sequence"/>
</dbReference>
<feature type="compositionally biased region" description="Low complexity" evidence="1">
    <location>
        <begin position="76"/>
        <end position="90"/>
    </location>
</feature>
<name>A0ABP8DNL1_9ACTN</name>
<proteinExistence type="predicted"/>
<sequence>MRPTRSGNRTKAPTAAAHLMRRAQRQAKEIGRAWFATSVPVVAVAVSPLPPAKARRCGVMVLSSPGPSGRAGRTLSRSGSRCSGAGSPGAYDNLGR</sequence>
<protein>
    <submittedName>
        <fullName evidence="2">Uncharacterized protein</fullName>
    </submittedName>
</protein>
<dbReference type="EMBL" id="BAABAT010000040">
    <property type="protein sequence ID" value="GAA4260465.1"/>
    <property type="molecule type" value="Genomic_DNA"/>
</dbReference>